<dbReference type="Gene3D" id="1.20.1640.10">
    <property type="entry name" value="Multidrug efflux transporter AcrB transmembrane domain"/>
    <property type="match status" value="2"/>
</dbReference>
<keyword evidence="2" id="KW-1133">Transmembrane helix</keyword>
<dbReference type="SUPFAM" id="SSF82693">
    <property type="entry name" value="Multidrug efflux transporter AcrB pore domain, PN1, PN2, PC1 and PC2 subdomains"/>
    <property type="match status" value="3"/>
</dbReference>
<dbReference type="Gene3D" id="3.30.2090.10">
    <property type="entry name" value="Multidrug efflux transporter AcrB TolC docking domain, DN and DC subdomains"/>
    <property type="match status" value="2"/>
</dbReference>
<feature type="transmembrane region" description="Helical" evidence="2">
    <location>
        <begin position="863"/>
        <end position="882"/>
    </location>
</feature>
<dbReference type="Gene3D" id="3.30.70.1440">
    <property type="entry name" value="Multidrug efflux transporter AcrB pore domain"/>
    <property type="match status" value="1"/>
</dbReference>
<dbReference type="Gene3D" id="3.30.70.1430">
    <property type="entry name" value="Multidrug efflux transporter AcrB pore domain"/>
    <property type="match status" value="2"/>
</dbReference>
<feature type="transmembrane region" description="Helical" evidence="2">
    <location>
        <begin position="531"/>
        <end position="551"/>
    </location>
</feature>
<feature type="transmembrane region" description="Helical" evidence="2">
    <location>
        <begin position="964"/>
        <end position="986"/>
    </location>
</feature>
<dbReference type="SUPFAM" id="SSF82714">
    <property type="entry name" value="Multidrug efflux transporter AcrB TolC docking domain, DN and DC subdomains"/>
    <property type="match status" value="2"/>
</dbReference>
<dbReference type="Pfam" id="PF02321">
    <property type="entry name" value="OEP"/>
    <property type="match status" value="1"/>
</dbReference>
<protein>
    <recommendedName>
        <fullName evidence="5">Acriflavin resistance protein</fullName>
    </recommendedName>
</protein>
<feature type="transmembrane region" description="Helical" evidence="2">
    <location>
        <begin position="915"/>
        <end position="936"/>
    </location>
</feature>
<feature type="transmembrane region" description="Helical" evidence="2">
    <location>
        <begin position="12"/>
        <end position="30"/>
    </location>
</feature>
<dbReference type="PANTHER" id="PTHR32063">
    <property type="match status" value="1"/>
</dbReference>
<dbReference type="Gene3D" id="1.20.1600.10">
    <property type="entry name" value="Outer membrane efflux proteins (OEP)"/>
    <property type="match status" value="1"/>
</dbReference>
<feature type="transmembrane region" description="Helical" evidence="2">
    <location>
        <begin position="1027"/>
        <end position="1044"/>
    </location>
</feature>
<keyword evidence="4" id="KW-1185">Reference proteome</keyword>
<dbReference type="Proteomes" id="UP001317705">
    <property type="component" value="Chromosome"/>
</dbReference>
<dbReference type="Pfam" id="PF00873">
    <property type="entry name" value="ACR_tran"/>
    <property type="match status" value="1"/>
</dbReference>
<accession>A0ABN6VN31</accession>
<keyword evidence="2" id="KW-0472">Membrane</keyword>
<evidence type="ECO:0000256" key="2">
    <source>
        <dbReference type="SAM" id="Phobius"/>
    </source>
</evidence>
<reference evidence="3 4" key="1">
    <citation type="submission" date="2022-12" db="EMBL/GenBank/DDBJ databases">
        <title>Polyphasic characterization of Geotalea uranireducens NIT-SL11 newly isolated from a complex of sewage sludge and microbially reduced graphene oxide.</title>
        <authorList>
            <person name="Xie L."/>
            <person name="Yoshida N."/>
            <person name="Meng L."/>
        </authorList>
    </citation>
    <scope>NUCLEOTIDE SEQUENCE [LARGE SCALE GENOMIC DNA]</scope>
    <source>
        <strain evidence="3 4">NIT-SL11</strain>
    </source>
</reference>
<gene>
    <name evidence="3" type="ORF">GURASL_05520</name>
</gene>
<dbReference type="InterPro" id="IPR027463">
    <property type="entry name" value="AcrB_DN_DC_subdom"/>
</dbReference>
<dbReference type="PRINTS" id="PR00702">
    <property type="entry name" value="ACRIFLAVINRP"/>
</dbReference>
<comment type="similarity">
    <text evidence="1">Belongs to the outer membrane factor (OMF) (TC 1.B.17) family.</text>
</comment>
<evidence type="ECO:0000313" key="3">
    <source>
        <dbReference type="EMBL" id="BDV41629.1"/>
    </source>
</evidence>
<dbReference type="SUPFAM" id="SSF56954">
    <property type="entry name" value="Outer membrane efflux proteins (OEP)"/>
    <property type="match status" value="1"/>
</dbReference>
<dbReference type="InterPro" id="IPR003423">
    <property type="entry name" value="OMP_efflux"/>
</dbReference>
<sequence>MTPIKFSLRYSTVTLILTAMVVIVGIHAFLKMQRTEDPTITIRTGLVAAMYPGATSEQVEKQVTKTLEKHIFKFPEVRKEKTYSTSRPGVVIINVELEDNVKNSDQFWAKLRNELNVVKSTELPAGVMGPVVDSDFGDTVAMLIAVHGKHYGYRELKDYADKIHDEMRTVREVGKLVTYGNQSEEIRITGSLERIAQYFADPRQIASALSQRNVIQSAGHFDADGSKVPMRTTGVFNTEDQIRNVLVDVSKDGHPAYIRDFANVERRYQDPTFMVRYDGDPCLLLSVEMQKGKNIVELGEQLDKVFQRLEVLLPPDVKLDLVANQPEVVRARTEKLSHEFLLAIGSVVLVTMVLLPLRVALIAALAIPVTLCGTLGVMNAFGIALHQVSIAGLIMVLGIVVDDAIVIADNYVELLDHKVPKAEAAWRCASDVLVPVLTATITIIASFLPLLILTGSVGEFIMALPLTVAIALAVSFIVAVMLTPLLCRTFIKKGLHDHDAAGAHAKEKKSLLDWLQDKYGVWINIFIKRKWLAFALGGCAFIFGVVLFALVPQQFFPTAERNQFVIDVWMPQGTRIEATDVVMGRIEKALASSKGVAHYATFVGQSAPRFYYNVNPQQPDGAYGQFIVNTVSVEDTSRLVKELRPALAKVAPEAMVIVKELQQGSQMEAPIEVRIAGDDIGELKRLGEKVQGILESVPSSQYVYRDYFNDSYMVDVKVNDELANRLGITDASVSQTLAGAFDGAAVSTFWEGDRPVTIKLRLDQASRSNFADIGNTYLNSDLTRARVPLRAVAYLAPEWQTSRIVRRNGVRTLTIRAFAKPGHYASKMLEQAMPKIKSLELPTGYRIAYGGEKQNQGETFPQMLVALSMSLVAIFLVLLVQFRNISDPLVVMASIPLTLFGAVLGLIITHNPFGFTAFMGMISLCGIVVRNGIILVDYCNERVAEGENLEQAARDAGARRLRPIFLTTMAAAVGVTPMIVSGSSLWSPLASVIAFGLIFSMFFTLLVIPVLFVVIKSRSAKDAAGKPGAAVTVAIALCVLIAAGRDASAEPAKHSLTLSQAVELALKQNSVLKIGREKVTEMDQRIVSIRAQCFPLLSNDTKYMALSDKQLITIPVGSLGNVGGGPFPDNDVKLSQSRSTVLYSETTLAQPTTQLLKIHEANQIAWADRSIAEAELTSSENETVLAVYQLYFALLVANKEKEAAQASLYAAKDNERESEDAVRAGNVLVVALTAARANLLQSRQALIVAENRISDVTSELDDLLGLPGDAILEVTEAGLPELAELTKDEAYNQARARNGELLAARETVEKSRHAVRAARYEYVPDVTIFARHGYQDGAPFLPGNIGIFGAELTWNIFDWGKRSGEIGQRVAQQSQAEENLARVDRRIGIDIDKAYRKLARAKQMMGVAREALSLCAENARLSKNRLKAGTVTAAKHAETVAALRKAEMEELQASLQYRLARTELDRIMGVLAASR</sequence>
<keyword evidence="2" id="KW-0812">Transmembrane</keyword>
<name>A0ABN6VN31_9BACT</name>
<feature type="transmembrane region" description="Helical" evidence="2">
    <location>
        <begin position="889"/>
        <end position="909"/>
    </location>
</feature>
<evidence type="ECO:0008006" key="5">
    <source>
        <dbReference type="Google" id="ProtNLM"/>
    </source>
</evidence>
<dbReference type="InterPro" id="IPR001036">
    <property type="entry name" value="Acrflvin-R"/>
</dbReference>
<organism evidence="3 4">
    <name type="scientific">Geotalea uraniireducens</name>
    <dbReference type="NCBI Taxonomy" id="351604"/>
    <lineage>
        <taxon>Bacteria</taxon>
        <taxon>Pseudomonadati</taxon>
        <taxon>Thermodesulfobacteriota</taxon>
        <taxon>Desulfuromonadia</taxon>
        <taxon>Geobacterales</taxon>
        <taxon>Geobacteraceae</taxon>
        <taxon>Geotalea</taxon>
    </lineage>
</organism>
<evidence type="ECO:0000256" key="1">
    <source>
        <dbReference type="ARBA" id="ARBA00007613"/>
    </source>
</evidence>
<dbReference type="SUPFAM" id="SSF82866">
    <property type="entry name" value="Multidrug efflux transporter AcrB transmembrane domain"/>
    <property type="match status" value="2"/>
</dbReference>
<evidence type="ECO:0000313" key="4">
    <source>
        <dbReference type="Proteomes" id="UP001317705"/>
    </source>
</evidence>
<dbReference type="Gene3D" id="3.30.70.1320">
    <property type="entry name" value="Multidrug efflux transporter AcrB pore domain like"/>
    <property type="match status" value="1"/>
</dbReference>
<proteinExistence type="inferred from homology"/>
<feature type="transmembrane region" description="Helical" evidence="2">
    <location>
        <begin position="387"/>
        <end position="412"/>
    </location>
</feature>
<feature type="transmembrane region" description="Helical" evidence="2">
    <location>
        <begin position="432"/>
        <end position="454"/>
    </location>
</feature>
<dbReference type="EMBL" id="AP027151">
    <property type="protein sequence ID" value="BDV41629.1"/>
    <property type="molecule type" value="Genomic_DNA"/>
</dbReference>
<feature type="transmembrane region" description="Helical" evidence="2">
    <location>
        <begin position="992"/>
        <end position="1015"/>
    </location>
</feature>
<dbReference type="RefSeq" id="WP_282001632.1">
    <property type="nucleotide sequence ID" value="NZ_AP027151.1"/>
</dbReference>
<dbReference type="PANTHER" id="PTHR32063:SF18">
    <property type="entry name" value="CATION EFFLUX SYSTEM PROTEIN"/>
    <property type="match status" value="1"/>
</dbReference>
<feature type="transmembrane region" description="Helical" evidence="2">
    <location>
        <begin position="340"/>
        <end position="367"/>
    </location>
</feature>
<feature type="transmembrane region" description="Helical" evidence="2">
    <location>
        <begin position="460"/>
        <end position="486"/>
    </location>
</feature>